<proteinExistence type="predicted"/>
<gene>
    <name evidence="2" type="ORF">BDP81DRAFT_395941</name>
</gene>
<feature type="region of interest" description="Disordered" evidence="1">
    <location>
        <begin position="69"/>
        <end position="99"/>
    </location>
</feature>
<comment type="caution">
    <text evidence="2">The sequence shown here is derived from an EMBL/GenBank/DDBJ whole genome shotgun (WGS) entry which is preliminary data.</text>
</comment>
<evidence type="ECO:0000256" key="1">
    <source>
        <dbReference type="SAM" id="MobiDB-lite"/>
    </source>
</evidence>
<dbReference type="GeneID" id="85472990"/>
<protein>
    <recommendedName>
        <fullName evidence="4">BTB domain-containing protein</fullName>
    </recommendedName>
</protein>
<name>A0AAI9ZMG0_9PEZI</name>
<evidence type="ECO:0000313" key="3">
    <source>
        <dbReference type="Proteomes" id="UP001243989"/>
    </source>
</evidence>
<dbReference type="AlphaFoldDB" id="A0AAI9ZMG0"/>
<organism evidence="2 3">
    <name type="scientific">Colletotrichum phormii</name>
    <dbReference type="NCBI Taxonomy" id="359342"/>
    <lineage>
        <taxon>Eukaryota</taxon>
        <taxon>Fungi</taxon>
        <taxon>Dikarya</taxon>
        <taxon>Ascomycota</taxon>
        <taxon>Pezizomycotina</taxon>
        <taxon>Sordariomycetes</taxon>
        <taxon>Hypocreomycetidae</taxon>
        <taxon>Glomerellales</taxon>
        <taxon>Glomerellaceae</taxon>
        <taxon>Colletotrichum</taxon>
        <taxon>Colletotrichum acutatum species complex</taxon>
    </lineage>
</organism>
<dbReference type="Proteomes" id="UP001243989">
    <property type="component" value="Unassembled WGS sequence"/>
</dbReference>
<sequence length="130" mass="14215">MAQPNQLVELPKLPKSPQPPLPELVIFDERGDLYLHVGTPPVPLRVCSRSLARACPVFAKMLYGAWKESRPQIADKKTETGSATEGEASEGEAAEKKKAKDWIIELPEDGIEEVKPLRKGAVQSGNQQAS</sequence>
<evidence type="ECO:0008006" key="4">
    <source>
        <dbReference type="Google" id="ProtNLM"/>
    </source>
</evidence>
<dbReference type="RefSeq" id="XP_060443270.1">
    <property type="nucleotide sequence ID" value="XM_060588128.1"/>
</dbReference>
<evidence type="ECO:0000313" key="2">
    <source>
        <dbReference type="EMBL" id="KAK1634663.1"/>
    </source>
</evidence>
<feature type="region of interest" description="Disordered" evidence="1">
    <location>
        <begin position="1"/>
        <end position="20"/>
    </location>
</feature>
<accession>A0AAI9ZMG0</accession>
<feature type="compositionally biased region" description="Basic and acidic residues" evidence="1">
    <location>
        <begin position="69"/>
        <end position="79"/>
    </location>
</feature>
<reference evidence="2" key="1">
    <citation type="submission" date="2021-06" db="EMBL/GenBank/DDBJ databases">
        <title>Comparative genomics, transcriptomics and evolutionary studies reveal genomic signatures of adaptation to plant cell wall in hemibiotrophic fungi.</title>
        <authorList>
            <consortium name="DOE Joint Genome Institute"/>
            <person name="Baroncelli R."/>
            <person name="Diaz J.F."/>
            <person name="Benocci T."/>
            <person name="Peng M."/>
            <person name="Battaglia E."/>
            <person name="Haridas S."/>
            <person name="Andreopoulos W."/>
            <person name="Labutti K."/>
            <person name="Pangilinan J."/>
            <person name="Floch G.L."/>
            <person name="Makela M.R."/>
            <person name="Henrissat B."/>
            <person name="Grigoriev I.V."/>
            <person name="Crouch J.A."/>
            <person name="De Vries R.P."/>
            <person name="Sukno S.A."/>
            <person name="Thon M.R."/>
        </authorList>
    </citation>
    <scope>NUCLEOTIDE SEQUENCE</scope>
    <source>
        <strain evidence="2">CBS 102054</strain>
    </source>
</reference>
<keyword evidence="3" id="KW-1185">Reference proteome</keyword>
<dbReference type="EMBL" id="JAHMHQ010000014">
    <property type="protein sequence ID" value="KAK1634663.1"/>
    <property type="molecule type" value="Genomic_DNA"/>
</dbReference>